<feature type="region of interest" description="Disordered" evidence="1">
    <location>
        <begin position="80"/>
        <end position="131"/>
    </location>
</feature>
<reference evidence="3" key="1">
    <citation type="journal article" date="2020" name="Nature">
        <title>Giant virus diversity and host interactions through global metagenomics.</title>
        <authorList>
            <person name="Schulz F."/>
            <person name="Roux S."/>
            <person name="Paez-Espino D."/>
            <person name="Jungbluth S."/>
            <person name="Walsh D.A."/>
            <person name="Denef V.J."/>
            <person name="McMahon K.D."/>
            <person name="Konstantinidis K.T."/>
            <person name="Eloe-Fadrosh E.A."/>
            <person name="Kyrpides N.C."/>
            <person name="Woyke T."/>
        </authorList>
    </citation>
    <scope>NUCLEOTIDE SEQUENCE</scope>
    <source>
        <strain evidence="3">GVMAG-M-3300023174-49</strain>
    </source>
</reference>
<feature type="transmembrane region" description="Helical" evidence="2">
    <location>
        <begin position="7"/>
        <end position="27"/>
    </location>
</feature>
<accession>A0A6C0DRP9</accession>
<evidence type="ECO:0000256" key="1">
    <source>
        <dbReference type="SAM" id="MobiDB-lite"/>
    </source>
</evidence>
<sequence>MKKTTNIVILLLIIIVLTLLVGSYLLYNEQFFVDINIGGKDIQINGNFSSNTLTGNTLTGNTIVGNTLVGNTTILPSITTTTTANPTTTTANPTTTTTTTTTAKPTTTTTTTTTAKPTTTTTTTPSPTPTLDPAAFIPPKGTIFCGRNNACVGVNPTDGYSYLVGTDPWNKGKCNKNIDCGKYNWDPKKTTLYTDKKTCANADNDKSWWADPCHISIETPSAQIPQFLAPLKASNLAGYNNLTGRYGVQPK</sequence>
<proteinExistence type="predicted"/>
<protein>
    <submittedName>
        <fullName evidence="3">Uncharacterized protein</fullName>
    </submittedName>
</protein>
<keyword evidence="2" id="KW-1133">Transmembrane helix</keyword>
<evidence type="ECO:0000256" key="2">
    <source>
        <dbReference type="SAM" id="Phobius"/>
    </source>
</evidence>
<keyword evidence="2" id="KW-0472">Membrane</keyword>
<name>A0A6C0DRP9_9ZZZZ</name>
<organism evidence="3">
    <name type="scientific">viral metagenome</name>
    <dbReference type="NCBI Taxonomy" id="1070528"/>
    <lineage>
        <taxon>unclassified sequences</taxon>
        <taxon>metagenomes</taxon>
        <taxon>organismal metagenomes</taxon>
    </lineage>
</organism>
<keyword evidence="2" id="KW-0812">Transmembrane</keyword>
<dbReference type="AlphaFoldDB" id="A0A6C0DRP9"/>
<evidence type="ECO:0000313" key="3">
    <source>
        <dbReference type="EMBL" id="QHT19121.1"/>
    </source>
</evidence>
<dbReference type="EMBL" id="MN739662">
    <property type="protein sequence ID" value="QHT19121.1"/>
    <property type="molecule type" value="Genomic_DNA"/>
</dbReference>